<feature type="active site" description="Nucleophile" evidence="5">
    <location>
        <position position="70"/>
    </location>
</feature>
<comment type="similarity">
    <text evidence="5">Belongs to the class I-like SAM-binding methyltransferase superfamily. RsmB/NOP family.</text>
</comment>
<evidence type="ECO:0000256" key="2">
    <source>
        <dbReference type="ARBA" id="ARBA00022679"/>
    </source>
</evidence>
<dbReference type="GO" id="GO:0008173">
    <property type="term" value="F:RNA methyltransferase activity"/>
    <property type="evidence" value="ECO:0007669"/>
    <property type="project" value="InterPro"/>
</dbReference>
<dbReference type="eggNOG" id="COG0144">
    <property type="taxonomic scope" value="Bacteria"/>
</dbReference>
<keyword evidence="3 5" id="KW-0949">S-adenosyl-L-methionine</keyword>
<evidence type="ECO:0000256" key="4">
    <source>
        <dbReference type="ARBA" id="ARBA00022884"/>
    </source>
</evidence>
<dbReference type="AlphaFoldDB" id="S9S6K9"/>
<gene>
    <name evidence="7" type="ORF">Salmuc_03083</name>
</gene>
<dbReference type="PANTHER" id="PTHR22807:SF53">
    <property type="entry name" value="RIBOSOMAL RNA SMALL SUBUNIT METHYLTRANSFERASE B-RELATED"/>
    <property type="match status" value="1"/>
</dbReference>
<organism evidence="7 8">
    <name type="scientific">Salipiger mucosus DSM 16094</name>
    <dbReference type="NCBI Taxonomy" id="1123237"/>
    <lineage>
        <taxon>Bacteria</taxon>
        <taxon>Pseudomonadati</taxon>
        <taxon>Pseudomonadota</taxon>
        <taxon>Alphaproteobacteria</taxon>
        <taxon>Rhodobacterales</taxon>
        <taxon>Roseobacteraceae</taxon>
        <taxon>Salipiger</taxon>
    </lineage>
</organism>
<evidence type="ECO:0000256" key="3">
    <source>
        <dbReference type="ARBA" id="ARBA00022691"/>
    </source>
</evidence>
<reference evidence="8" key="1">
    <citation type="journal article" date="2014" name="Stand. Genomic Sci.">
        <title>Genome sequence of the exopolysaccharide-producing Salipiger mucosus type strain (DSM 16094(T)), a moderately halophilic member of the Roseobacter clade.</title>
        <authorList>
            <person name="Riedel T."/>
            <person name="Spring S."/>
            <person name="Fiebig A."/>
            <person name="Petersen J."/>
            <person name="Kyrpides N.C."/>
            <person name="Goker M."/>
            <person name="Klenk H.P."/>
        </authorList>
    </citation>
    <scope>NUCLEOTIDE SEQUENCE [LARGE SCALE GENOMIC DNA]</scope>
    <source>
        <strain evidence="8">DSM 16094</strain>
    </source>
</reference>
<comment type="caution">
    <text evidence="7">The sequence shown here is derived from an EMBL/GenBank/DDBJ whole genome shotgun (WGS) entry which is preliminary data.</text>
</comment>
<dbReference type="PRINTS" id="PR02008">
    <property type="entry name" value="RCMTFAMILY"/>
</dbReference>
<dbReference type="InterPro" id="IPR049560">
    <property type="entry name" value="MeTrfase_RsmB-F_NOP2_cat"/>
</dbReference>
<dbReference type="STRING" id="1123237.Salmuc_03083"/>
<evidence type="ECO:0000256" key="5">
    <source>
        <dbReference type="PROSITE-ProRule" id="PRU01023"/>
    </source>
</evidence>
<dbReference type="InterPro" id="IPR029063">
    <property type="entry name" value="SAM-dependent_MTases_sf"/>
</dbReference>
<name>S9S6K9_9RHOB</name>
<dbReference type="Gene3D" id="3.40.50.150">
    <property type="entry name" value="Vaccinia Virus protein VP39"/>
    <property type="match status" value="1"/>
</dbReference>
<accession>S9S6K9</accession>
<keyword evidence="4 5" id="KW-0694">RNA-binding</keyword>
<feature type="binding site" evidence="5">
    <location>
        <position position="17"/>
    </location>
    <ligand>
        <name>S-adenosyl-L-methionine</name>
        <dbReference type="ChEBI" id="CHEBI:59789"/>
    </ligand>
</feature>
<keyword evidence="8" id="KW-1185">Reference proteome</keyword>
<dbReference type="PROSITE" id="PS51686">
    <property type="entry name" value="SAM_MT_RSMB_NOP"/>
    <property type="match status" value="1"/>
</dbReference>
<evidence type="ECO:0000256" key="1">
    <source>
        <dbReference type="ARBA" id="ARBA00022603"/>
    </source>
</evidence>
<dbReference type="InterPro" id="IPR001678">
    <property type="entry name" value="MeTrfase_RsmB-F_NOP2_dom"/>
</dbReference>
<comment type="caution">
    <text evidence="5">Lacks conserved residue(s) required for the propagation of feature annotation.</text>
</comment>
<keyword evidence="2 5" id="KW-0808">Transferase</keyword>
<proteinExistence type="inferred from homology"/>
<dbReference type="InterPro" id="IPR023267">
    <property type="entry name" value="RCMT"/>
</dbReference>
<keyword evidence="1 5" id="KW-0489">Methyltransferase</keyword>
<dbReference type="Proteomes" id="UP000015347">
    <property type="component" value="Unassembled WGS sequence"/>
</dbReference>
<evidence type="ECO:0000259" key="6">
    <source>
        <dbReference type="PROSITE" id="PS51686"/>
    </source>
</evidence>
<feature type="domain" description="SAM-dependent MTase RsmB/NOP-type" evidence="6">
    <location>
        <begin position="1"/>
        <end position="117"/>
    </location>
</feature>
<dbReference type="Pfam" id="PF01189">
    <property type="entry name" value="Methyltr_RsmB-F"/>
    <property type="match status" value="1"/>
</dbReference>
<dbReference type="GO" id="GO:0003723">
    <property type="term" value="F:RNA binding"/>
    <property type="evidence" value="ECO:0007669"/>
    <property type="project" value="UniProtKB-UniRule"/>
</dbReference>
<sequence length="117" mass="12216">MRREDAPRGPHDLVLCDAPCSGSGAWRRAPEGKWRLTPARLAELGTIQAGILAEAATLVAPGGTLAYATCSVLAGENGAQIEAFLSAHPGWSEAARRQFLPAEGGDGFFLAQLTRSG</sequence>
<dbReference type="PANTHER" id="PTHR22807">
    <property type="entry name" value="NOP2 YEAST -RELATED NOL1/NOP2/FMU SUN DOMAIN-CONTAINING"/>
    <property type="match status" value="1"/>
</dbReference>
<protein>
    <submittedName>
        <fullName evidence="7">Sun protein</fullName>
    </submittedName>
</protein>
<dbReference type="GO" id="GO:0001510">
    <property type="term" value="P:RNA methylation"/>
    <property type="evidence" value="ECO:0007669"/>
    <property type="project" value="InterPro"/>
</dbReference>
<evidence type="ECO:0000313" key="7">
    <source>
        <dbReference type="EMBL" id="EPX81844.1"/>
    </source>
</evidence>
<dbReference type="HOGENOM" id="CLU_2083202_0_0_5"/>
<evidence type="ECO:0000313" key="8">
    <source>
        <dbReference type="Proteomes" id="UP000015347"/>
    </source>
</evidence>
<dbReference type="EMBL" id="APVH01000029">
    <property type="protein sequence ID" value="EPX81844.1"/>
    <property type="molecule type" value="Genomic_DNA"/>
</dbReference>
<dbReference type="SUPFAM" id="SSF53335">
    <property type="entry name" value="S-adenosyl-L-methionine-dependent methyltransferases"/>
    <property type="match status" value="1"/>
</dbReference>